<dbReference type="RefSeq" id="WP_082019988.1">
    <property type="nucleotide sequence ID" value="NZ_QOHL01000010.1"/>
</dbReference>
<accession>A0A4Q6I5Z3</accession>
<dbReference type="AlphaFoldDB" id="A0A4Q6I5Z3"/>
<evidence type="ECO:0000313" key="2">
    <source>
        <dbReference type="Proteomes" id="UP000293377"/>
    </source>
</evidence>
<gene>
    <name evidence="1" type="ORF">DRF75_02785</name>
</gene>
<keyword evidence="2" id="KW-1185">Reference proteome</keyword>
<dbReference type="EMBL" id="QOHL01000010">
    <property type="protein sequence ID" value="RZB12710.1"/>
    <property type="molecule type" value="Genomic_DNA"/>
</dbReference>
<sequence>MVIQNILISDDSNITIFFTEKNEIENFTKIFTVLDKNKAAKTLFNNEVNIQYQDMSATLITPTHFEFSDLNKIITHMLQHSFTISTNIIAQSLEQGCNILKTSNLVICRFNHQPLYSINMSIRNNTIMLHPISTQYFDLSSEDNKKLISSLQTHTNTNDITIDNKQNAILISINTVIYEVLQSLVNILIKVQIIEENDKEKILQQLTKLAFHDFTSNELQIVKNIAQYPTDHPLSKYKNIAKNVENIFSHLASDKSLDSCSAKLLQDAINSTGEFSTAPHIIMRSFNKLNKNFHDQIQNIINQSE</sequence>
<name>A0A4Q6I5Z3_9RICK</name>
<dbReference type="Proteomes" id="UP000293377">
    <property type="component" value="Unassembled WGS sequence"/>
</dbReference>
<dbReference type="OrthoDB" id="7163788at2"/>
<protein>
    <submittedName>
        <fullName evidence="1">Uncharacterized protein</fullName>
    </submittedName>
</protein>
<comment type="caution">
    <text evidence="1">The sequence shown here is derived from an EMBL/GenBank/DDBJ whole genome shotgun (WGS) entry which is preliminary data.</text>
</comment>
<organism evidence="1 2">
    <name type="scientific">Ehrlichia minasensis</name>
    <dbReference type="NCBI Taxonomy" id="1242993"/>
    <lineage>
        <taxon>Bacteria</taxon>
        <taxon>Pseudomonadati</taxon>
        <taxon>Pseudomonadota</taxon>
        <taxon>Alphaproteobacteria</taxon>
        <taxon>Rickettsiales</taxon>
        <taxon>Anaplasmataceae</taxon>
        <taxon>Ehrlichia</taxon>
    </lineage>
</organism>
<reference evidence="1 2" key="1">
    <citation type="submission" date="2018-06" db="EMBL/GenBank/DDBJ databases">
        <title>Complete Genome Sequence of Ehrlichia minasensis Isolated From Cattle.</title>
        <authorList>
            <person name="Aguiar D.M."/>
            <person name="Araujo J.P.A.Jr."/>
            <person name="Nakazato L."/>
            <person name="Bard E."/>
            <person name="Cabezas-Cruz A."/>
        </authorList>
    </citation>
    <scope>NUCLEOTIDE SEQUENCE [LARGE SCALE GENOMIC DNA]</scope>
    <source>
        <strain evidence="1 2">B11</strain>
    </source>
</reference>
<proteinExistence type="predicted"/>
<evidence type="ECO:0000313" key="1">
    <source>
        <dbReference type="EMBL" id="RZB12710.1"/>
    </source>
</evidence>